<proteinExistence type="inferred from homology"/>
<organism evidence="16">
    <name type="scientific">Spathaspora passalidarum (strain NRRL Y-27907 / 11-Y1)</name>
    <dbReference type="NCBI Taxonomy" id="619300"/>
    <lineage>
        <taxon>Eukaryota</taxon>
        <taxon>Fungi</taxon>
        <taxon>Dikarya</taxon>
        <taxon>Ascomycota</taxon>
        <taxon>Saccharomycotina</taxon>
        <taxon>Pichiomycetes</taxon>
        <taxon>Debaryomycetaceae</taxon>
        <taxon>Spathaspora</taxon>
    </lineage>
</organism>
<dbReference type="STRING" id="619300.G3AV03"/>
<keyword evidence="8 13" id="KW-1133">Transmembrane helix</keyword>
<evidence type="ECO:0000256" key="12">
    <source>
        <dbReference type="ARBA" id="ARBA00042081"/>
    </source>
</evidence>
<name>G3AV03_SPAPN</name>
<keyword evidence="7" id="KW-0378">Hydrolase</keyword>
<comment type="function">
    <text evidence="10">Probable rhomboid-type serine protease that catalyzes intramembrane proteolysis.</text>
</comment>
<gene>
    <name evidence="15" type="ORF">SPAPADRAFT_63697</name>
</gene>
<dbReference type="InterPro" id="IPR022764">
    <property type="entry name" value="Peptidase_S54_rhomboid_dom"/>
</dbReference>
<feature type="transmembrane region" description="Helical" evidence="13">
    <location>
        <begin position="21"/>
        <end position="39"/>
    </location>
</feature>
<dbReference type="eggNOG" id="KOG2632">
    <property type="taxonomic scope" value="Eukaryota"/>
</dbReference>
<comment type="catalytic activity">
    <reaction evidence="1">
        <text>Cleaves type-1 transmembrane domains using a catalytic dyad composed of serine and histidine that are contributed by different transmembrane domains.</text>
        <dbReference type="EC" id="3.4.21.105"/>
    </reaction>
</comment>
<evidence type="ECO:0000256" key="11">
    <source>
        <dbReference type="ARBA" id="ARBA00039804"/>
    </source>
</evidence>
<dbReference type="OrthoDB" id="10257275at2759"/>
<comment type="similarity">
    <text evidence="3">Belongs to the peptidase S54 family.</text>
</comment>
<dbReference type="GO" id="GO:0034399">
    <property type="term" value="C:nuclear periphery"/>
    <property type="evidence" value="ECO:0007669"/>
    <property type="project" value="EnsemblFungi"/>
</dbReference>
<evidence type="ECO:0000256" key="3">
    <source>
        <dbReference type="ARBA" id="ARBA00009045"/>
    </source>
</evidence>
<accession>G3AV03</accession>
<dbReference type="EMBL" id="GL996506">
    <property type="protein sequence ID" value="EGW30077.1"/>
    <property type="molecule type" value="Genomic_DNA"/>
</dbReference>
<evidence type="ECO:0000313" key="16">
    <source>
        <dbReference type="Proteomes" id="UP000000709"/>
    </source>
</evidence>
<dbReference type="GeneID" id="18874873"/>
<dbReference type="Pfam" id="PF01694">
    <property type="entry name" value="Rhomboid"/>
    <property type="match status" value="1"/>
</dbReference>
<keyword evidence="5" id="KW-0645">Protease</keyword>
<evidence type="ECO:0000256" key="10">
    <source>
        <dbReference type="ARBA" id="ARBA00037147"/>
    </source>
</evidence>
<evidence type="ECO:0000313" key="15">
    <source>
        <dbReference type="EMBL" id="EGW30077.1"/>
    </source>
</evidence>
<feature type="transmembrane region" description="Helical" evidence="13">
    <location>
        <begin position="59"/>
        <end position="80"/>
    </location>
</feature>
<dbReference type="KEGG" id="spaa:SPAPADRAFT_63697"/>
<dbReference type="PANTHER" id="PTHR43066:SF1">
    <property type="entry name" value="RHOMBOID PROTEIN 2"/>
    <property type="match status" value="1"/>
</dbReference>
<dbReference type="GO" id="GO:0005794">
    <property type="term" value="C:Golgi apparatus"/>
    <property type="evidence" value="ECO:0007669"/>
    <property type="project" value="UniProtKB-SubCell"/>
</dbReference>
<evidence type="ECO:0000256" key="2">
    <source>
        <dbReference type="ARBA" id="ARBA00004257"/>
    </source>
</evidence>
<evidence type="ECO:0000256" key="5">
    <source>
        <dbReference type="ARBA" id="ARBA00022670"/>
    </source>
</evidence>
<comment type="subcellular location">
    <subcellularLocation>
        <location evidence="2">Golgi apparatus</location>
        <location evidence="2">cis-Golgi network membrane</location>
        <topology evidence="2">Multi-pass membrane protein</topology>
    </subcellularLocation>
</comment>
<dbReference type="SUPFAM" id="SSF144091">
    <property type="entry name" value="Rhomboid-like"/>
    <property type="match status" value="1"/>
</dbReference>
<reference evidence="15 16" key="1">
    <citation type="journal article" date="2011" name="Proc. Natl. Acad. Sci. U.S.A.">
        <title>Comparative genomics of xylose-fermenting fungi for enhanced biofuel production.</title>
        <authorList>
            <person name="Wohlbach D.J."/>
            <person name="Kuo A."/>
            <person name="Sato T.K."/>
            <person name="Potts K.M."/>
            <person name="Salamov A.A."/>
            <person name="LaButti K.M."/>
            <person name="Sun H."/>
            <person name="Clum A."/>
            <person name="Pangilinan J.L."/>
            <person name="Lindquist E.A."/>
            <person name="Lucas S."/>
            <person name="Lapidus A."/>
            <person name="Jin M."/>
            <person name="Gunawan C."/>
            <person name="Balan V."/>
            <person name="Dale B.E."/>
            <person name="Jeffries T.W."/>
            <person name="Zinkel R."/>
            <person name="Barry K.W."/>
            <person name="Grigoriev I.V."/>
            <person name="Gasch A.P."/>
        </authorList>
    </citation>
    <scope>NUCLEOTIDE SEQUENCE [LARGE SCALE GENOMIC DNA]</scope>
    <source>
        <strain evidence="16">NRRL Y-27907 / 11-Y1</strain>
    </source>
</reference>
<feature type="transmembrane region" description="Helical" evidence="13">
    <location>
        <begin position="116"/>
        <end position="137"/>
    </location>
</feature>
<dbReference type="HOGENOM" id="CLU_071084_0_0_1"/>
<evidence type="ECO:0000256" key="13">
    <source>
        <dbReference type="SAM" id="Phobius"/>
    </source>
</evidence>
<dbReference type="Gene3D" id="1.20.1540.10">
    <property type="entry name" value="Rhomboid-like"/>
    <property type="match status" value="1"/>
</dbReference>
<dbReference type="RefSeq" id="XP_007377843.1">
    <property type="nucleotide sequence ID" value="XM_007377781.1"/>
</dbReference>
<evidence type="ECO:0000256" key="7">
    <source>
        <dbReference type="ARBA" id="ARBA00022801"/>
    </source>
</evidence>
<dbReference type="InParanoid" id="G3AV03"/>
<evidence type="ECO:0000256" key="9">
    <source>
        <dbReference type="ARBA" id="ARBA00023136"/>
    </source>
</evidence>
<keyword evidence="9 13" id="KW-0472">Membrane</keyword>
<dbReference type="AlphaFoldDB" id="G3AV03"/>
<evidence type="ECO:0000256" key="1">
    <source>
        <dbReference type="ARBA" id="ARBA00000156"/>
    </source>
</evidence>
<keyword evidence="6 13" id="KW-0812">Transmembrane</keyword>
<dbReference type="GO" id="GO:0004252">
    <property type="term" value="F:serine-type endopeptidase activity"/>
    <property type="evidence" value="ECO:0007669"/>
    <property type="project" value="InterPro"/>
</dbReference>
<keyword evidence="16" id="KW-1185">Reference proteome</keyword>
<dbReference type="GO" id="GO:0006508">
    <property type="term" value="P:proteolysis"/>
    <property type="evidence" value="ECO:0007669"/>
    <property type="project" value="UniProtKB-KW"/>
</dbReference>
<dbReference type="EC" id="3.4.21.105" evidence="4"/>
<dbReference type="InterPro" id="IPR035952">
    <property type="entry name" value="Rhomboid-like_sf"/>
</dbReference>
<evidence type="ECO:0000259" key="14">
    <source>
        <dbReference type="Pfam" id="PF01694"/>
    </source>
</evidence>
<evidence type="ECO:0000256" key="8">
    <source>
        <dbReference type="ARBA" id="ARBA00022989"/>
    </source>
</evidence>
<dbReference type="OMA" id="NTYPIVH"/>
<dbReference type="FunCoup" id="G3AV03">
    <property type="interactions" value="67"/>
</dbReference>
<sequence>MFSLDYKTHWSKFNQTPALTAGLILFTCILFLLNVYDVMDKSPFILYPNSPLELNLNAISLYLLFHTNFGHWFINVLGIATPLAMYEATHGTIYTGITLNLLAVITALQYCLVGQILYPHTGVIGLSGIIFSLLSYTSYKEHQNRPVIHTYRVSSYEIKIYTLAVPFIFLVFMTILMPGSSFFGHLAGVFAGFLLGMGYLKKLFPPSTAIIWIENKVEPVIKLINKLVTFVKEEDAINKRSVTYVSMFSSDLETGSVNTRPPTYSAETRVLGA</sequence>
<feature type="transmembrane region" description="Helical" evidence="13">
    <location>
        <begin position="158"/>
        <end position="176"/>
    </location>
</feature>
<feature type="transmembrane region" description="Helical" evidence="13">
    <location>
        <begin position="182"/>
        <end position="200"/>
    </location>
</feature>
<protein>
    <recommendedName>
        <fullName evidence="11">Rhomboid-type serine protease 2</fullName>
        <ecNumber evidence="4">3.4.21.105</ecNumber>
    </recommendedName>
    <alternativeName>
        <fullName evidence="12">Rhomboid protein 2</fullName>
    </alternativeName>
</protein>
<evidence type="ECO:0000256" key="6">
    <source>
        <dbReference type="ARBA" id="ARBA00022692"/>
    </source>
</evidence>
<dbReference type="PANTHER" id="PTHR43066">
    <property type="entry name" value="RHOMBOID-RELATED PROTEIN"/>
    <property type="match status" value="1"/>
</dbReference>
<dbReference type="GO" id="GO:0016020">
    <property type="term" value="C:membrane"/>
    <property type="evidence" value="ECO:0007669"/>
    <property type="project" value="InterPro"/>
</dbReference>
<dbReference type="Proteomes" id="UP000000709">
    <property type="component" value="Unassembled WGS sequence"/>
</dbReference>
<feature type="transmembrane region" description="Helical" evidence="13">
    <location>
        <begin position="92"/>
        <end position="110"/>
    </location>
</feature>
<feature type="domain" description="Peptidase S54 rhomboid" evidence="14">
    <location>
        <begin position="59"/>
        <end position="201"/>
    </location>
</feature>
<evidence type="ECO:0000256" key="4">
    <source>
        <dbReference type="ARBA" id="ARBA00013039"/>
    </source>
</evidence>